<reference evidence="1" key="1">
    <citation type="submission" date="2022-07" db="EMBL/GenBank/DDBJ databases">
        <title>Phylogenomic reconstructions and comparative analyses of Kickxellomycotina fungi.</title>
        <authorList>
            <person name="Reynolds N.K."/>
            <person name="Stajich J.E."/>
            <person name="Barry K."/>
            <person name="Grigoriev I.V."/>
            <person name="Crous P."/>
            <person name="Smith M.E."/>
        </authorList>
    </citation>
    <scope>NUCLEOTIDE SEQUENCE</scope>
    <source>
        <strain evidence="1">CBS 190363</strain>
    </source>
</reference>
<dbReference type="EMBL" id="JANBVB010003201">
    <property type="protein sequence ID" value="KAJ2879976.1"/>
    <property type="molecule type" value="Genomic_DNA"/>
</dbReference>
<accession>A0ACC1LUS9</accession>
<dbReference type="Proteomes" id="UP001139981">
    <property type="component" value="Unassembled WGS sequence"/>
</dbReference>
<protein>
    <submittedName>
        <fullName evidence="1">Uncharacterized protein</fullName>
    </submittedName>
</protein>
<gene>
    <name evidence="1" type="ORF">IWW38_006027</name>
</gene>
<evidence type="ECO:0000313" key="2">
    <source>
        <dbReference type="Proteomes" id="UP001139981"/>
    </source>
</evidence>
<sequence>MFDNGVSFSDPAFSGISLLSSKRKAGNNCRVQLVSASSGMTTAAAATDSGRTENIRALLEKHCPSLTDAKQACMKPTPFLRGGMLQSLYSTMRALKRDKYSDISYDRELRTMSDSGTVSLDWYPPRSADSTDVRPIAIVMAGLGGSSYEYHIRCLSKTLAKGGSSGGYRVVVMNHRGMARTPLTSPRIYNASDTADYRDVVRYIRQCHPLTPLVG</sequence>
<organism evidence="1 2">
    <name type="scientific">Coemansia aciculifera</name>
    <dbReference type="NCBI Taxonomy" id="417176"/>
    <lineage>
        <taxon>Eukaryota</taxon>
        <taxon>Fungi</taxon>
        <taxon>Fungi incertae sedis</taxon>
        <taxon>Zoopagomycota</taxon>
        <taxon>Kickxellomycotina</taxon>
        <taxon>Kickxellomycetes</taxon>
        <taxon>Kickxellales</taxon>
        <taxon>Kickxellaceae</taxon>
        <taxon>Coemansia</taxon>
    </lineage>
</organism>
<feature type="non-terminal residue" evidence="1">
    <location>
        <position position="215"/>
    </location>
</feature>
<proteinExistence type="predicted"/>
<name>A0ACC1LUS9_9FUNG</name>
<evidence type="ECO:0000313" key="1">
    <source>
        <dbReference type="EMBL" id="KAJ2879976.1"/>
    </source>
</evidence>
<comment type="caution">
    <text evidence="1">The sequence shown here is derived from an EMBL/GenBank/DDBJ whole genome shotgun (WGS) entry which is preliminary data.</text>
</comment>
<keyword evidence="2" id="KW-1185">Reference proteome</keyword>